<dbReference type="EMBL" id="LAZR01004498">
    <property type="protein sequence ID" value="KKN08069.1"/>
    <property type="molecule type" value="Genomic_DNA"/>
</dbReference>
<proteinExistence type="predicted"/>
<name>A0A0F9MQU7_9ZZZZ</name>
<dbReference type="AlphaFoldDB" id="A0A0F9MQU7"/>
<gene>
    <name evidence="1" type="ORF">LCGC14_1060460</name>
</gene>
<evidence type="ECO:0008006" key="2">
    <source>
        <dbReference type="Google" id="ProtNLM"/>
    </source>
</evidence>
<sequence>MHTKEMILNTLLELHNGYDPIIQNPTYRGSMEKYPMFTVKVIAEKIGRSTQTVRKWCHFLTDEKRIIRGYKRSYTGSDPMTYCFRLTDNDIKPIKLRWE</sequence>
<evidence type="ECO:0000313" key="1">
    <source>
        <dbReference type="EMBL" id="KKN08069.1"/>
    </source>
</evidence>
<accession>A0A0F9MQU7</accession>
<protein>
    <recommendedName>
        <fullName evidence="2">Helix-turn-helix type 11 domain-containing protein</fullName>
    </recommendedName>
</protein>
<organism evidence="1">
    <name type="scientific">marine sediment metagenome</name>
    <dbReference type="NCBI Taxonomy" id="412755"/>
    <lineage>
        <taxon>unclassified sequences</taxon>
        <taxon>metagenomes</taxon>
        <taxon>ecological metagenomes</taxon>
    </lineage>
</organism>
<reference evidence="1" key="1">
    <citation type="journal article" date="2015" name="Nature">
        <title>Complex archaea that bridge the gap between prokaryotes and eukaryotes.</title>
        <authorList>
            <person name="Spang A."/>
            <person name="Saw J.H."/>
            <person name="Jorgensen S.L."/>
            <person name="Zaremba-Niedzwiedzka K."/>
            <person name="Martijn J."/>
            <person name="Lind A.E."/>
            <person name="van Eijk R."/>
            <person name="Schleper C."/>
            <person name="Guy L."/>
            <person name="Ettema T.J."/>
        </authorList>
    </citation>
    <scope>NUCLEOTIDE SEQUENCE</scope>
</reference>
<comment type="caution">
    <text evidence="1">The sequence shown here is derived from an EMBL/GenBank/DDBJ whole genome shotgun (WGS) entry which is preliminary data.</text>
</comment>